<dbReference type="KEGG" id="cmk:103189452"/>
<keyword evidence="5" id="KW-0732">Signal</keyword>
<dbReference type="GO" id="GO:0008083">
    <property type="term" value="F:growth factor activity"/>
    <property type="evidence" value="ECO:0007669"/>
    <property type="project" value="UniProtKB-KW"/>
</dbReference>
<reference evidence="10" key="2">
    <citation type="journal article" date="2007" name="PLoS Biol.">
        <title>Survey sequencing and comparative analysis of the elephant shark (Callorhinchus milii) genome.</title>
        <authorList>
            <person name="Venkatesh B."/>
            <person name="Kirkness E.F."/>
            <person name="Loh Y.H."/>
            <person name="Halpern A.L."/>
            <person name="Lee A.P."/>
            <person name="Johnson J."/>
            <person name="Dandona N."/>
            <person name="Viswanathan L.D."/>
            <person name="Tay A."/>
            <person name="Venter J.C."/>
            <person name="Strausberg R.L."/>
            <person name="Brenner S."/>
        </authorList>
    </citation>
    <scope>NUCLEOTIDE SEQUENCE [LARGE SCALE GENOMIC DNA]</scope>
</reference>
<evidence type="ECO:0000256" key="4">
    <source>
        <dbReference type="PIRSR" id="PIRSR001789-1"/>
    </source>
</evidence>
<comment type="similarity">
    <text evidence="1">Belongs to the NGF-beta family.</text>
</comment>
<dbReference type="STRING" id="7868.ENSCMIP00000028674"/>
<evidence type="ECO:0000256" key="3">
    <source>
        <dbReference type="ARBA" id="ARBA00023030"/>
    </source>
</evidence>
<dbReference type="GO" id="GO:0008021">
    <property type="term" value="C:synaptic vesicle"/>
    <property type="evidence" value="ECO:0007669"/>
    <property type="project" value="TreeGrafter"/>
</dbReference>
<dbReference type="GO" id="GO:0048812">
    <property type="term" value="P:neuron projection morphogenesis"/>
    <property type="evidence" value="ECO:0007669"/>
    <property type="project" value="TreeGrafter"/>
</dbReference>
<feature type="signal peptide" evidence="5">
    <location>
        <begin position="1"/>
        <end position="18"/>
    </location>
</feature>
<dbReference type="EMBL" id="HQ174787">
    <property type="protein sequence ID" value="ADX01337.1"/>
    <property type="molecule type" value="mRNA"/>
</dbReference>
<dbReference type="GO" id="GO:0043524">
    <property type="term" value="P:negative regulation of neuron apoptotic process"/>
    <property type="evidence" value="ECO:0007669"/>
    <property type="project" value="TreeGrafter"/>
</dbReference>
<dbReference type="GO" id="GO:0005615">
    <property type="term" value="C:extracellular space"/>
    <property type="evidence" value="ECO:0007669"/>
    <property type="project" value="TreeGrafter"/>
</dbReference>
<dbReference type="GO" id="GO:0007169">
    <property type="term" value="P:cell surface receptor protein tyrosine kinase signaling pathway"/>
    <property type="evidence" value="ECO:0007669"/>
    <property type="project" value="TreeGrafter"/>
</dbReference>
<dbReference type="GO" id="GO:0021675">
    <property type="term" value="P:nerve development"/>
    <property type="evidence" value="ECO:0007669"/>
    <property type="project" value="TreeGrafter"/>
</dbReference>
<dbReference type="InterPro" id="IPR002072">
    <property type="entry name" value="Nerve_growth_factor-rel"/>
</dbReference>
<proteinExistence type="evidence at transcript level"/>
<evidence type="ECO:0000256" key="1">
    <source>
        <dbReference type="ARBA" id="ARBA00010783"/>
    </source>
</evidence>
<evidence type="ECO:0000313" key="10">
    <source>
        <dbReference type="Proteomes" id="UP000314986"/>
    </source>
</evidence>
<reference evidence="9" key="6">
    <citation type="submission" date="2025-05" db="UniProtKB">
        <authorList>
            <consortium name="Ensembl"/>
        </authorList>
    </citation>
    <scope>IDENTIFICATION</scope>
</reference>
<evidence type="ECO:0000313" key="7">
    <source>
        <dbReference type="EMBL" id="ADX01337.1"/>
    </source>
</evidence>
<dbReference type="PROSITE" id="PS00248">
    <property type="entry name" value="NGF_1"/>
    <property type="match status" value="1"/>
</dbReference>
<dbReference type="PANTHER" id="PTHR11589:SF8">
    <property type="entry name" value="NEUROTROPHIN-4"/>
    <property type="match status" value="1"/>
</dbReference>
<dbReference type="GeneTree" id="ENSGT00390000007725"/>
<dbReference type="AlphaFoldDB" id="F1BZW3"/>
<dbReference type="Proteomes" id="UP000314986">
    <property type="component" value="Unassembled WGS sequence"/>
</dbReference>
<dbReference type="GO" id="GO:0038180">
    <property type="term" value="P:nerve growth factor signaling pathway"/>
    <property type="evidence" value="ECO:0007669"/>
    <property type="project" value="TreeGrafter"/>
</dbReference>
<keyword evidence="3" id="KW-0339">Growth factor</keyword>
<dbReference type="GO" id="GO:0050804">
    <property type="term" value="P:modulation of chemical synaptic transmission"/>
    <property type="evidence" value="ECO:0007669"/>
    <property type="project" value="TreeGrafter"/>
</dbReference>
<dbReference type="CTD" id="4909"/>
<dbReference type="EMBL" id="JX135564">
    <property type="protein sequence ID" value="AGD98734.1"/>
    <property type="molecule type" value="Genomic_DNA"/>
</dbReference>
<dbReference type="GO" id="GO:0030425">
    <property type="term" value="C:dendrite"/>
    <property type="evidence" value="ECO:0007669"/>
    <property type="project" value="TreeGrafter"/>
</dbReference>
<dbReference type="Gene3D" id="2.10.90.10">
    <property type="entry name" value="Cystine-knot cytokines"/>
    <property type="match status" value="1"/>
</dbReference>
<protein>
    <recommendedName>
        <fullName evidence="2">Neurotrophin-4</fullName>
    </recommendedName>
</protein>
<dbReference type="Ensembl" id="ENSCMIT00000029129.1">
    <property type="protein sequence ID" value="ENSCMIP00000028674.1"/>
    <property type="gene ID" value="ENSCMIG00000012438.1"/>
</dbReference>
<dbReference type="GO" id="GO:0030424">
    <property type="term" value="C:axon"/>
    <property type="evidence" value="ECO:0007669"/>
    <property type="project" value="TreeGrafter"/>
</dbReference>
<feature type="disulfide bond" evidence="4">
    <location>
        <begin position="161"/>
        <end position="213"/>
    </location>
</feature>
<name>F1BZW3_CALMI</name>
<dbReference type="SUPFAM" id="SSF57501">
    <property type="entry name" value="Cystine-knot cytokines"/>
    <property type="match status" value="1"/>
</dbReference>
<evidence type="ECO:0000259" key="6">
    <source>
        <dbReference type="SMART" id="SM00140"/>
    </source>
</evidence>
<reference evidence="10" key="5">
    <citation type="journal article" date="2014" name="Nature">
        <title>Elephant shark genome provides unique insights into gnathostome evolution.</title>
        <authorList>
            <consortium name="International Elephant Shark Genome Sequencing Consortium"/>
            <person name="Venkatesh B."/>
            <person name="Lee A.P."/>
            <person name="Ravi V."/>
            <person name="Maurya A.K."/>
            <person name="Lian M.M."/>
            <person name="Swann J.B."/>
            <person name="Ohta Y."/>
            <person name="Flajnik M.F."/>
            <person name="Sutoh Y."/>
            <person name="Kasahara M."/>
            <person name="Hoon S."/>
            <person name="Gangu V."/>
            <person name="Roy S.W."/>
            <person name="Irimia M."/>
            <person name="Korzh V."/>
            <person name="Kondrychyn I."/>
            <person name="Lim Z.W."/>
            <person name="Tay B.H."/>
            <person name="Tohari S."/>
            <person name="Kong K.W."/>
            <person name="Ho S."/>
            <person name="Lorente-Galdos B."/>
            <person name="Quilez J."/>
            <person name="Marques-Bonet T."/>
            <person name="Raney B.J."/>
            <person name="Ingham P.W."/>
            <person name="Tay A."/>
            <person name="Hillier L.W."/>
            <person name="Minx P."/>
            <person name="Boehm T."/>
            <person name="Wilson R.K."/>
            <person name="Brenner S."/>
            <person name="Warren W.C."/>
        </authorList>
    </citation>
    <scope>NUCLEOTIDE SEQUENCE [LARGE SCALE GENOMIC DNA]</scope>
</reference>
<dbReference type="SMART" id="SM00140">
    <property type="entry name" value="NGF"/>
    <property type="match status" value="1"/>
</dbReference>
<keyword evidence="10" id="KW-1185">Reference proteome</keyword>
<dbReference type="RefSeq" id="XP_007908053.1">
    <property type="nucleotide sequence ID" value="XM_007909862.2"/>
</dbReference>
<dbReference type="GeneID" id="103189452"/>
<dbReference type="FunFam" id="2.10.90.10:FF:000002">
    <property type="entry name" value="Brain-derived neurotrophic factor"/>
    <property type="match status" value="1"/>
</dbReference>
<feature type="chain" id="PRO_5007655504" description="Neurotrophin-4" evidence="5">
    <location>
        <begin position="19"/>
        <end position="224"/>
    </location>
</feature>
<sequence>MIILLYAMAVSYFGGVETAPVNLSVAMPGPQAEQRAAGTNDSLGSDFQHVSPESWEKEWDLYSPRVMLASEPPGIPPLLFIMEASLSQAEVANRTERARRQAGGEQVKPTRRGELSVCDSINFWVTDKRTAVDINGWVVSVLNEVPTSKGPMKQFFYETKCNNNTSTARSGCRGVDKRHWVSECKTKQSFVRALTVDHRKQAGWRWIRIDTACVCALNNRTTRT</sequence>
<evidence type="ECO:0000313" key="9">
    <source>
        <dbReference type="Ensembl" id="ENSCMIP00000028674.1"/>
    </source>
</evidence>
<evidence type="ECO:0000256" key="2">
    <source>
        <dbReference type="ARBA" id="ARBA00018008"/>
    </source>
</evidence>
<feature type="disulfide bond" evidence="4">
    <location>
        <begin position="172"/>
        <end position="215"/>
    </location>
</feature>
<organism evidence="7">
    <name type="scientific">Callorhinchus milii</name>
    <name type="common">Ghost shark</name>
    <dbReference type="NCBI Taxonomy" id="7868"/>
    <lineage>
        <taxon>Eukaryota</taxon>
        <taxon>Metazoa</taxon>
        <taxon>Chordata</taxon>
        <taxon>Craniata</taxon>
        <taxon>Vertebrata</taxon>
        <taxon>Chondrichthyes</taxon>
        <taxon>Holocephali</taxon>
        <taxon>Chimaeriformes</taxon>
        <taxon>Callorhinchidae</taxon>
        <taxon>Callorhinchus</taxon>
    </lineage>
</organism>
<dbReference type="PANTHER" id="PTHR11589">
    <property type="entry name" value="NERVE GROWTH FACTOR NGF -RELATED"/>
    <property type="match status" value="1"/>
</dbReference>
<dbReference type="OrthoDB" id="6491780at2759"/>
<gene>
    <name evidence="9" type="primary">ntf4</name>
    <name evidence="8" type="synonym">Ntf4</name>
</gene>
<dbReference type="RefSeq" id="NP_001280081.1">
    <property type="nucleotide sequence ID" value="NM_001293152.1"/>
</dbReference>
<dbReference type="InterPro" id="IPR019846">
    <property type="entry name" value="Nerve_growth_factor_CS"/>
</dbReference>
<dbReference type="Pfam" id="PF00243">
    <property type="entry name" value="NGF"/>
    <property type="match status" value="1"/>
</dbReference>
<evidence type="ECO:0000313" key="8">
    <source>
        <dbReference type="EMBL" id="AGD98734.1"/>
    </source>
</evidence>
<feature type="disulfide bond" evidence="4">
    <location>
        <begin position="118"/>
        <end position="184"/>
    </location>
</feature>
<dbReference type="InterPro" id="IPR020408">
    <property type="entry name" value="Nerve_growth_factor-like"/>
</dbReference>
<accession>F1BZW3</accession>
<reference evidence="10" key="1">
    <citation type="journal article" date="2006" name="Science">
        <title>Ancient noncoding elements conserved in the human genome.</title>
        <authorList>
            <person name="Venkatesh B."/>
            <person name="Kirkness E.F."/>
            <person name="Loh Y.H."/>
            <person name="Halpern A.L."/>
            <person name="Lee A.P."/>
            <person name="Johnson J."/>
            <person name="Dandona N."/>
            <person name="Viswanathan L.D."/>
            <person name="Tay A."/>
            <person name="Venter J.C."/>
            <person name="Strausberg R.L."/>
            <person name="Brenner S."/>
        </authorList>
    </citation>
    <scope>NUCLEOTIDE SEQUENCE [LARGE SCALE GENOMIC DNA]</scope>
</reference>
<dbReference type="InterPro" id="IPR029034">
    <property type="entry name" value="Cystine-knot_cytokine"/>
</dbReference>
<dbReference type="PRINTS" id="PR00268">
    <property type="entry name" value="NGF"/>
</dbReference>
<dbReference type="GO" id="GO:0005163">
    <property type="term" value="F:nerve growth factor receptor binding"/>
    <property type="evidence" value="ECO:0007669"/>
    <property type="project" value="TreeGrafter"/>
</dbReference>
<dbReference type="RefSeq" id="XP_007908052.1">
    <property type="nucleotide sequence ID" value="XM_007909861.1"/>
</dbReference>
<feature type="domain" description="Nerve growth factor-related" evidence="6">
    <location>
        <begin position="110"/>
        <end position="216"/>
    </location>
</feature>
<reference evidence="8" key="4">
    <citation type="journal article" date="2013" name="PLoS Genet.">
        <title>Sequencing of Pax6 loci from the elephant shark reveals a family of Pax6 genes in vertebrate genomes, forged by ancient duplications and divergences.</title>
        <authorList>
            <person name="Ravi V."/>
            <person name="Bhatia S."/>
            <person name="Gautier P."/>
            <person name="Loosli F."/>
            <person name="Tay B.H."/>
            <person name="Tay A."/>
            <person name="Murdoch E."/>
            <person name="Coutinho P."/>
            <person name="van Heyningen V."/>
            <person name="Brenner S."/>
            <person name="Venkatesh B."/>
            <person name="Kleinjan D.A."/>
        </authorList>
    </citation>
    <scope>NUCLEOTIDE SEQUENCE</scope>
</reference>
<reference evidence="7" key="3">
    <citation type="journal article" date="2011" name="BMC Evol. Biol.">
        <title>Emergence and evolution of the glycoprotein hormone and neurotrophin gene families in vertebrates.</title>
        <authorList>
            <person name="Santos S.D."/>
            <person name="Mazan S."/>
            <person name="Venkatesh B."/>
            <person name="Cohen-Tannoudji J."/>
            <person name="Querat B."/>
        </authorList>
    </citation>
    <scope>NUCLEOTIDE SEQUENCE</scope>
</reference>
<evidence type="ECO:0000256" key="5">
    <source>
        <dbReference type="SAM" id="SignalP"/>
    </source>
</evidence>
<dbReference type="PIRSF" id="PIRSF001789">
    <property type="entry name" value="NGF"/>
    <property type="match status" value="1"/>
</dbReference>
<keyword evidence="4" id="KW-1015">Disulfide bond</keyword>
<dbReference type="PROSITE" id="PS50270">
    <property type="entry name" value="NGF_2"/>
    <property type="match status" value="1"/>
</dbReference>